<dbReference type="PATRIC" id="fig|1716141.3.peg.5164"/>
<protein>
    <submittedName>
        <fullName evidence="10">L-arabonate dehydratase</fullName>
        <ecNumber evidence="10">4.2.1.25</ecNumber>
    </submittedName>
</protein>
<dbReference type="PROSITE" id="PS00886">
    <property type="entry name" value="ILVD_EDD_1"/>
    <property type="match status" value="1"/>
</dbReference>
<keyword evidence="3" id="KW-0479">Metal-binding</keyword>
<dbReference type="PANTHER" id="PTHR43183">
    <property type="entry name" value="HYPOTHETICAL DIHYDROXYACID DEHYDRATASE (EUROFUNG)-RELATED"/>
    <property type="match status" value="1"/>
</dbReference>
<evidence type="ECO:0000313" key="11">
    <source>
        <dbReference type="Proteomes" id="UP000077381"/>
    </source>
</evidence>
<proteinExistence type="inferred from homology"/>
<dbReference type="Proteomes" id="UP000077381">
    <property type="component" value="Unassembled WGS sequence"/>
</dbReference>
<feature type="domain" description="Dihydroxy-acid/6-phosphogluconate dehydratase N-terminal" evidence="8">
    <location>
        <begin position="41"/>
        <end position="348"/>
    </location>
</feature>
<dbReference type="InterPro" id="IPR056740">
    <property type="entry name" value="ILV_EDD_C"/>
</dbReference>
<keyword evidence="6 10" id="KW-0456">Lyase</keyword>
<dbReference type="InterPro" id="IPR052352">
    <property type="entry name" value="Sugar_Degrad_Dehydratases"/>
</dbReference>
<evidence type="ECO:0000256" key="4">
    <source>
        <dbReference type="ARBA" id="ARBA00023004"/>
    </source>
</evidence>
<gene>
    <name evidence="10" type="primary">araC_4</name>
    <name evidence="10" type="ORF">STSP_49200</name>
</gene>
<keyword evidence="5" id="KW-0411">Iron-sulfur</keyword>
<dbReference type="FunFam" id="3.50.30.80:FF:000001">
    <property type="entry name" value="Dihydroxy-acid dehydratase"/>
    <property type="match status" value="1"/>
</dbReference>
<reference evidence="10 11" key="1">
    <citation type="submission" date="2015-12" db="EMBL/GenBank/DDBJ databases">
        <title>Genome sequence of Streptomyces sp. G25.</title>
        <authorList>
            <person name="Poehlein A."/>
            <person name="Roettig A."/>
            <person name="Hiessl S."/>
            <person name="Hauschild P."/>
            <person name="Schauer J."/>
            <person name="Madkour M.H."/>
            <person name="Al-Ansari A.M."/>
            <person name="Almakishah N.H."/>
            <person name="Steinbuechel A."/>
            <person name="Daniel R."/>
        </authorList>
    </citation>
    <scope>NUCLEOTIDE SEQUENCE [LARGE SCALE GENOMIC DNA]</scope>
    <source>
        <strain evidence="11">G25(2015)</strain>
    </source>
</reference>
<dbReference type="OrthoDB" id="9807077at2"/>
<comment type="caution">
    <text evidence="10">The sequence shown here is derived from an EMBL/GenBank/DDBJ whole genome shotgun (WGS) entry which is preliminary data.</text>
</comment>
<keyword evidence="2" id="KW-0001">2Fe-2S</keyword>
<dbReference type="SUPFAM" id="SSF52016">
    <property type="entry name" value="LeuD/IlvD-like"/>
    <property type="match status" value="1"/>
</dbReference>
<dbReference type="InterPro" id="IPR037237">
    <property type="entry name" value="IlvD/EDD_N"/>
</dbReference>
<dbReference type="SUPFAM" id="SSF143975">
    <property type="entry name" value="IlvD/EDD N-terminal domain-like"/>
    <property type="match status" value="1"/>
</dbReference>
<dbReference type="GO" id="GO:0051537">
    <property type="term" value="F:2 iron, 2 sulfur cluster binding"/>
    <property type="evidence" value="ECO:0007669"/>
    <property type="project" value="UniProtKB-KW"/>
</dbReference>
<evidence type="ECO:0000259" key="9">
    <source>
        <dbReference type="Pfam" id="PF24877"/>
    </source>
</evidence>
<dbReference type="GO" id="GO:0046872">
    <property type="term" value="F:metal ion binding"/>
    <property type="evidence" value="ECO:0007669"/>
    <property type="project" value="UniProtKB-KW"/>
</dbReference>
<dbReference type="Gene3D" id="3.50.30.80">
    <property type="entry name" value="IlvD/EDD C-terminal domain-like"/>
    <property type="match status" value="1"/>
</dbReference>
<evidence type="ECO:0000256" key="2">
    <source>
        <dbReference type="ARBA" id="ARBA00022714"/>
    </source>
</evidence>
<evidence type="ECO:0000256" key="3">
    <source>
        <dbReference type="ARBA" id="ARBA00022723"/>
    </source>
</evidence>
<keyword evidence="4" id="KW-0408">Iron</keyword>
<dbReference type="Pfam" id="PF00920">
    <property type="entry name" value="ILVD_EDD_N"/>
    <property type="match status" value="1"/>
</dbReference>
<evidence type="ECO:0000256" key="6">
    <source>
        <dbReference type="ARBA" id="ARBA00023239"/>
    </source>
</evidence>
<name>A0A177HLB8_9ACTN</name>
<dbReference type="InterPro" id="IPR020558">
    <property type="entry name" value="DiOHA_6PGluconate_deHydtase_CS"/>
</dbReference>
<dbReference type="InterPro" id="IPR042096">
    <property type="entry name" value="Dihydro-acid_dehy_C"/>
</dbReference>
<dbReference type="EMBL" id="LOHS01000102">
    <property type="protein sequence ID" value="OAH11751.1"/>
    <property type="molecule type" value="Genomic_DNA"/>
</dbReference>
<evidence type="ECO:0000256" key="1">
    <source>
        <dbReference type="ARBA" id="ARBA00006486"/>
    </source>
</evidence>
<dbReference type="EC" id="4.2.1.25" evidence="10"/>
<dbReference type="GO" id="GO:0050020">
    <property type="term" value="F:L-arabinonate dehydratase activity"/>
    <property type="evidence" value="ECO:0007669"/>
    <property type="project" value="UniProtKB-EC"/>
</dbReference>
<keyword evidence="7" id="KW-0100">Branched-chain amino acid biosynthesis</keyword>
<evidence type="ECO:0000256" key="7">
    <source>
        <dbReference type="ARBA" id="ARBA00023304"/>
    </source>
</evidence>
<dbReference type="GO" id="GO:0009082">
    <property type="term" value="P:branched-chain amino acid biosynthetic process"/>
    <property type="evidence" value="ECO:0007669"/>
    <property type="project" value="UniProtKB-KW"/>
</dbReference>
<evidence type="ECO:0000259" key="8">
    <source>
        <dbReference type="Pfam" id="PF00920"/>
    </source>
</evidence>
<feature type="domain" description="Dihydroxy-acid/6-phosphogluconate dehydratase C-terminal" evidence="9">
    <location>
        <begin position="363"/>
        <end position="553"/>
    </location>
</feature>
<comment type="similarity">
    <text evidence="1">Belongs to the IlvD/Edd family.</text>
</comment>
<evidence type="ECO:0000256" key="5">
    <source>
        <dbReference type="ARBA" id="ARBA00023014"/>
    </source>
</evidence>
<keyword evidence="7" id="KW-0028">Amino-acid biosynthesis</keyword>
<dbReference type="RefSeq" id="WP_067281946.1">
    <property type="nucleotide sequence ID" value="NZ_LOHS01000102.1"/>
</dbReference>
<keyword evidence="11" id="KW-1185">Reference proteome</keyword>
<dbReference type="InterPro" id="IPR000581">
    <property type="entry name" value="ILV_EDD_N"/>
</dbReference>
<dbReference type="Pfam" id="PF24877">
    <property type="entry name" value="ILV_EDD_C"/>
    <property type="match status" value="1"/>
</dbReference>
<accession>A0A177HLB8</accession>
<evidence type="ECO:0000313" key="10">
    <source>
        <dbReference type="EMBL" id="OAH11751.1"/>
    </source>
</evidence>
<dbReference type="PANTHER" id="PTHR43183:SF1">
    <property type="entry name" value="HYPOTHETICAL DIHYDROXY-ACID DEHYDRATASE (EUROFUNG)-RELATED"/>
    <property type="match status" value="1"/>
</dbReference>
<dbReference type="AlphaFoldDB" id="A0A177HLB8"/>
<dbReference type="NCBIfam" id="NF004784">
    <property type="entry name" value="PRK06131.1"/>
    <property type="match status" value="1"/>
</dbReference>
<dbReference type="STRING" id="1716141.STSP_49200"/>
<sequence length="578" mass="60924">MSQNGTKPTDGEAFSSGDRDGFIHRAFMRGAGHSSATVRRRPVIGICSAWSELNPCNSGLRDLAEFVKRGVTAAGGFPLEFPTISLAEPFIRPSTLYLRNLMAMDVEEMVTASPIDGVVLLGGCDKTLPAQLMGALSAGKPAIALTAGPRATARWEEAPLTIDDLWALSDRRRAGELDDAAWESLEGRLVPGIGTCNVLGTAVTMAMLAETLGMSLPGSSLLPAAGAARKAMAEETGRRAVELTRSGQPPSAYVCARSLENAFRVLCAVSGSTNAVIHLEAIAGRANLRIGPETMDEWSRTTPVLADVRPSGPRLLEDLEDAGGLRAVMTELRHLIHGDALAGTGEPWARVLDRFERRASPALRSAADPVFPSGGLVMLKGTLAPDGAVIKRSAADPRLWRHRGRAVVFDGVADLNARIDDPGLDITADSVLVLRGAGPVGGPGMPEVGQLPIPKRLLRQGVTDMVRISDARMSGTATGAVVLHVAPESAVGGPLALVRDGDLIVVDTETGRLDLDVDSAELKRRTPTSPPPRPARGYASLYHRHIQQSPEGCDFDFLSAGPGAPVISSPLTCQGDRS</sequence>
<organism evidence="10 11">
    <name type="scientific">Streptomyces jeddahensis</name>
    <dbReference type="NCBI Taxonomy" id="1716141"/>
    <lineage>
        <taxon>Bacteria</taxon>
        <taxon>Bacillati</taxon>
        <taxon>Actinomycetota</taxon>
        <taxon>Actinomycetes</taxon>
        <taxon>Kitasatosporales</taxon>
        <taxon>Streptomycetaceae</taxon>
        <taxon>Streptomyces</taxon>
    </lineage>
</organism>